<gene>
    <name evidence="9" type="ordered locus">Solca_0775</name>
</gene>
<dbReference type="STRING" id="929556.Solca_0775"/>
<reference evidence="9" key="1">
    <citation type="submission" date="2012-02" db="EMBL/GenBank/DDBJ databases">
        <title>The complete genome of Solitalea canadensis DSM 3403.</title>
        <authorList>
            <consortium name="US DOE Joint Genome Institute (JGI-PGF)"/>
            <person name="Lucas S."/>
            <person name="Copeland A."/>
            <person name="Lapidus A."/>
            <person name="Glavina del Rio T."/>
            <person name="Dalin E."/>
            <person name="Tice H."/>
            <person name="Bruce D."/>
            <person name="Goodwin L."/>
            <person name="Pitluck S."/>
            <person name="Peters L."/>
            <person name="Ovchinnikova G."/>
            <person name="Lu M."/>
            <person name="Kyrpides N."/>
            <person name="Mavromatis K."/>
            <person name="Ivanova N."/>
            <person name="Brettin T."/>
            <person name="Detter J.C."/>
            <person name="Han C."/>
            <person name="Larimer F."/>
            <person name="Land M."/>
            <person name="Hauser L."/>
            <person name="Markowitz V."/>
            <person name="Cheng J.-F."/>
            <person name="Hugenholtz P."/>
            <person name="Woyke T."/>
            <person name="Wu D."/>
            <person name="Spring S."/>
            <person name="Schroeder M."/>
            <person name="Kopitz M."/>
            <person name="Brambilla E."/>
            <person name="Klenk H.-P."/>
            <person name="Eisen J.A."/>
        </authorList>
    </citation>
    <scope>NUCLEOTIDE SEQUENCE</scope>
    <source>
        <strain evidence="9">DSM 3403</strain>
    </source>
</reference>
<dbReference type="SUPFAM" id="SSF52096">
    <property type="entry name" value="ClpP/crotonase"/>
    <property type="match status" value="1"/>
</dbReference>
<dbReference type="InterPro" id="IPR002810">
    <property type="entry name" value="NfeD-like_C"/>
</dbReference>
<dbReference type="PANTHER" id="PTHR33507">
    <property type="entry name" value="INNER MEMBRANE PROTEIN YBBJ"/>
    <property type="match status" value="1"/>
</dbReference>
<dbReference type="InterPro" id="IPR029045">
    <property type="entry name" value="ClpP/crotonase-like_dom_sf"/>
</dbReference>
<dbReference type="InterPro" id="IPR052165">
    <property type="entry name" value="Membrane_assoc_protease"/>
</dbReference>
<dbReference type="InterPro" id="IPR012340">
    <property type="entry name" value="NA-bd_OB-fold"/>
</dbReference>
<accession>H8KPJ6</accession>
<keyword evidence="9" id="KW-0645">Protease</keyword>
<dbReference type="Pfam" id="PF24961">
    <property type="entry name" value="NfeD_membrane"/>
    <property type="match status" value="1"/>
</dbReference>
<organism evidence="9 10">
    <name type="scientific">Solitalea canadensis (strain ATCC 29591 / DSM 3403 / JCM 21819 / LMG 8368 / NBRC 15130 / NCIMB 12057 / USAM 9D)</name>
    <name type="common">Flexibacter canadensis</name>
    <dbReference type="NCBI Taxonomy" id="929556"/>
    <lineage>
        <taxon>Bacteria</taxon>
        <taxon>Pseudomonadati</taxon>
        <taxon>Bacteroidota</taxon>
        <taxon>Sphingobacteriia</taxon>
        <taxon>Sphingobacteriales</taxon>
        <taxon>Sphingobacteriaceae</taxon>
        <taxon>Solitalea</taxon>
    </lineage>
</organism>
<dbReference type="InterPro" id="IPR056739">
    <property type="entry name" value="NfeD_membrane"/>
</dbReference>
<dbReference type="CDD" id="cd07020">
    <property type="entry name" value="Clp_protease_NfeD_1"/>
    <property type="match status" value="1"/>
</dbReference>
<name>H8KPJ6_SOLCM</name>
<dbReference type="GO" id="GO:0016020">
    <property type="term" value="C:membrane"/>
    <property type="evidence" value="ECO:0007669"/>
    <property type="project" value="UniProtKB-SubCell"/>
</dbReference>
<evidence type="ECO:0000259" key="7">
    <source>
        <dbReference type="Pfam" id="PF24961"/>
    </source>
</evidence>
<evidence type="ECO:0000256" key="3">
    <source>
        <dbReference type="ARBA" id="ARBA00022989"/>
    </source>
</evidence>
<dbReference type="HOGENOM" id="CLU_024619_1_0_10"/>
<dbReference type="Pfam" id="PF25145">
    <property type="entry name" value="NfeD1b_N"/>
    <property type="match status" value="1"/>
</dbReference>
<protein>
    <submittedName>
        <fullName evidence="9">Membrane-bound serine protease (ClpP class)</fullName>
    </submittedName>
</protein>
<evidence type="ECO:0000256" key="1">
    <source>
        <dbReference type="ARBA" id="ARBA00004141"/>
    </source>
</evidence>
<evidence type="ECO:0000259" key="6">
    <source>
        <dbReference type="Pfam" id="PF01957"/>
    </source>
</evidence>
<feature type="transmembrane region" description="Helical" evidence="5">
    <location>
        <begin position="255"/>
        <end position="274"/>
    </location>
</feature>
<feature type="transmembrane region" description="Helical" evidence="5">
    <location>
        <begin position="304"/>
        <end position="321"/>
    </location>
</feature>
<evidence type="ECO:0000259" key="8">
    <source>
        <dbReference type="Pfam" id="PF25145"/>
    </source>
</evidence>
<dbReference type="Gene3D" id="2.40.50.140">
    <property type="entry name" value="Nucleic acid-binding proteins"/>
    <property type="match status" value="1"/>
</dbReference>
<evidence type="ECO:0000313" key="9">
    <source>
        <dbReference type="EMBL" id="AFD05894.1"/>
    </source>
</evidence>
<dbReference type="eggNOG" id="COG1030">
    <property type="taxonomic scope" value="Bacteria"/>
</dbReference>
<dbReference type="InterPro" id="IPR056738">
    <property type="entry name" value="NfeD1b_N"/>
</dbReference>
<feature type="transmembrane region" description="Helical" evidence="5">
    <location>
        <begin position="225"/>
        <end position="248"/>
    </location>
</feature>
<dbReference type="KEGG" id="scn:Solca_0775"/>
<keyword evidence="3 5" id="KW-1133">Transmembrane helix</keyword>
<feature type="domain" description="NfeD integral membrane" evidence="7">
    <location>
        <begin position="233"/>
        <end position="350"/>
    </location>
</feature>
<comment type="subcellular location">
    <subcellularLocation>
        <location evidence="1">Membrane</location>
        <topology evidence="1">Multi-pass membrane protein</topology>
    </subcellularLocation>
</comment>
<dbReference type="OrthoDB" id="9806253at2"/>
<keyword evidence="9" id="KW-0378">Hydrolase</keyword>
<feature type="domain" description="NfeD1b N-terminal" evidence="8">
    <location>
        <begin position="23"/>
        <end position="188"/>
    </location>
</feature>
<dbReference type="Gene3D" id="3.90.226.10">
    <property type="entry name" value="2-enoyl-CoA Hydratase, Chain A, domain 1"/>
    <property type="match status" value="1"/>
</dbReference>
<evidence type="ECO:0000256" key="5">
    <source>
        <dbReference type="SAM" id="Phobius"/>
    </source>
</evidence>
<dbReference type="FunFam" id="3.90.226.10:FF:000089">
    <property type="entry name" value="Membrane-bound serine protease"/>
    <property type="match status" value="1"/>
</dbReference>
<dbReference type="GO" id="GO:0006508">
    <property type="term" value="P:proteolysis"/>
    <property type="evidence" value="ECO:0007669"/>
    <property type="project" value="UniProtKB-KW"/>
</dbReference>
<feature type="domain" description="NfeD-like C-terminal" evidence="6">
    <location>
        <begin position="366"/>
        <end position="421"/>
    </location>
</feature>
<proteinExistence type="predicted"/>
<evidence type="ECO:0000313" key="10">
    <source>
        <dbReference type="Proteomes" id="UP000007590"/>
    </source>
</evidence>
<dbReference type="GO" id="GO:0008233">
    <property type="term" value="F:peptidase activity"/>
    <property type="evidence" value="ECO:0007669"/>
    <property type="project" value="UniProtKB-KW"/>
</dbReference>
<evidence type="ECO:0000256" key="4">
    <source>
        <dbReference type="ARBA" id="ARBA00023136"/>
    </source>
</evidence>
<feature type="transmembrane region" description="Helical" evidence="5">
    <location>
        <begin position="280"/>
        <end position="297"/>
    </location>
</feature>
<dbReference type="AlphaFoldDB" id="H8KPJ6"/>
<dbReference type="EMBL" id="CP003349">
    <property type="protein sequence ID" value="AFD05894.1"/>
    <property type="molecule type" value="Genomic_DNA"/>
</dbReference>
<sequence length="427" mass="46146">MRQLVLYVICYFLTPLFVKSQTVVSINIDAVINPATAEYIHRGIEKAKKEKATCLIIHLNTPGGLLKSTRIIVGDIMESTVPVIVYVSPAGAQAGSAGVFITLAAHIAVMAPGTNIGAAHPVDMQGNKDSIMAEKLTNDAAAFIRTIAEKRKRNTEWAELAVRKSVSITSTEALDKKVIDLVAKNDHELLQRIDGRKVEVNEGSVILQTKTARVQTYDMNFAEKILSIIGDPNVAYILLILGFYGLLFELYNPGAILPGIIGVISLILAFYALHTLPLNYAGLALIAFAIILFLLEIKIVSHGLLAISGVISMLLGSLMLIREDTGEVGKISLSVILTMVSASALFFLFVIGLGLKAQRAKPVTGVEALIGETGSSLEMLDPVGTVFVHGEIWKAESTAGIINKGEKVRVIKRQNFKLFVEVVQKDT</sequence>
<keyword evidence="4 5" id="KW-0472">Membrane</keyword>
<dbReference type="PANTHER" id="PTHR33507:SF4">
    <property type="entry name" value="NODULATION COMPETITIVENESS PROTEIN NFED"/>
    <property type="match status" value="1"/>
</dbReference>
<dbReference type="Proteomes" id="UP000007590">
    <property type="component" value="Chromosome"/>
</dbReference>
<feature type="transmembrane region" description="Helical" evidence="5">
    <location>
        <begin position="333"/>
        <end position="355"/>
    </location>
</feature>
<keyword evidence="2 5" id="KW-0812">Transmembrane</keyword>
<dbReference type="SUPFAM" id="SSF141322">
    <property type="entry name" value="NfeD domain-like"/>
    <property type="match status" value="1"/>
</dbReference>
<keyword evidence="10" id="KW-1185">Reference proteome</keyword>
<dbReference type="RefSeq" id="WP_014679122.1">
    <property type="nucleotide sequence ID" value="NC_017770.1"/>
</dbReference>
<dbReference type="Pfam" id="PF01957">
    <property type="entry name" value="NfeD"/>
    <property type="match status" value="1"/>
</dbReference>
<evidence type="ECO:0000256" key="2">
    <source>
        <dbReference type="ARBA" id="ARBA00022692"/>
    </source>
</evidence>